<dbReference type="InterPro" id="IPR029061">
    <property type="entry name" value="THDP-binding"/>
</dbReference>
<feature type="region of interest" description="Disordered" evidence="5">
    <location>
        <begin position="165"/>
        <end position="192"/>
    </location>
</feature>
<dbReference type="InterPro" id="IPR012000">
    <property type="entry name" value="Thiamin_PyroP_enz_cen_dom"/>
</dbReference>
<proteinExistence type="inferred from homology"/>
<dbReference type="RefSeq" id="WP_343896173.1">
    <property type="nucleotide sequence ID" value="NZ_BAAAFZ010000046.1"/>
</dbReference>
<feature type="domain" description="Thiamine pyrophosphate enzyme N-terminal TPP-binding" evidence="8">
    <location>
        <begin position="4"/>
        <end position="109"/>
    </location>
</feature>
<evidence type="ECO:0000256" key="4">
    <source>
        <dbReference type="SAM" id="Coils"/>
    </source>
</evidence>
<feature type="domain" description="Thiamine pyrophosphate enzyme TPP-binding" evidence="7">
    <location>
        <begin position="389"/>
        <end position="535"/>
    </location>
</feature>
<keyword evidence="4" id="KW-0175">Coiled coil</keyword>
<dbReference type="InterPro" id="IPR047212">
    <property type="entry name" value="TPP_POXB-like"/>
</dbReference>
<reference evidence="9 10" key="1">
    <citation type="journal article" date="2019" name="Int. J. Syst. Evol. Microbiol.">
        <title>The Global Catalogue of Microorganisms (GCM) 10K type strain sequencing project: providing services to taxonomists for standard genome sequencing and annotation.</title>
        <authorList>
            <consortium name="The Broad Institute Genomics Platform"/>
            <consortium name="The Broad Institute Genome Sequencing Center for Infectious Disease"/>
            <person name="Wu L."/>
            <person name="Ma J."/>
        </authorList>
    </citation>
    <scope>NUCLEOTIDE SEQUENCE [LARGE SCALE GENOMIC DNA]</scope>
    <source>
        <strain evidence="9 10">JCM 9933</strain>
    </source>
</reference>
<dbReference type="InterPro" id="IPR029035">
    <property type="entry name" value="DHS-like_NAD/FAD-binding_dom"/>
</dbReference>
<organism evidence="9 10">
    <name type="scientific">Craurococcus roseus</name>
    <dbReference type="NCBI Taxonomy" id="77585"/>
    <lineage>
        <taxon>Bacteria</taxon>
        <taxon>Pseudomonadati</taxon>
        <taxon>Pseudomonadota</taxon>
        <taxon>Alphaproteobacteria</taxon>
        <taxon>Acetobacterales</taxon>
        <taxon>Acetobacteraceae</taxon>
        <taxon>Craurococcus</taxon>
    </lineage>
</organism>
<evidence type="ECO:0000313" key="10">
    <source>
        <dbReference type="Proteomes" id="UP001501588"/>
    </source>
</evidence>
<name>A0ABN1FF50_9PROT</name>
<dbReference type="PANTHER" id="PTHR42981">
    <property type="entry name" value="PYRUVATE DEHYDROGENASE [UBIQUINONE]"/>
    <property type="match status" value="1"/>
</dbReference>
<dbReference type="SUPFAM" id="SSF52518">
    <property type="entry name" value="Thiamin diphosphate-binding fold (THDP-binding)"/>
    <property type="match status" value="2"/>
</dbReference>
<comment type="similarity">
    <text evidence="1 3">Belongs to the TPP enzyme family.</text>
</comment>
<evidence type="ECO:0000259" key="8">
    <source>
        <dbReference type="Pfam" id="PF02776"/>
    </source>
</evidence>
<dbReference type="CDD" id="cd02014">
    <property type="entry name" value="TPP_POX"/>
    <property type="match status" value="1"/>
</dbReference>
<gene>
    <name evidence="9" type="ORF">GCM10009416_30070</name>
</gene>
<evidence type="ECO:0000259" key="6">
    <source>
        <dbReference type="Pfam" id="PF00205"/>
    </source>
</evidence>
<dbReference type="InterPro" id="IPR012001">
    <property type="entry name" value="Thiamin_PyroP_enz_TPP-bd_dom"/>
</dbReference>
<dbReference type="InterPro" id="IPR011766">
    <property type="entry name" value="TPP_enzyme_TPP-bd"/>
</dbReference>
<evidence type="ECO:0000313" key="9">
    <source>
        <dbReference type="EMBL" id="GAA0589493.1"/>
    </source>
</evidence>
<dbReference type="Gene3D" id="3.40.50.1220">
    <property type="entry name" value="TPP-binding domain"/>
    <property type="match status" value="1"/>
</dbReference>
<evidence type="ECO:0000256" key="1">
    <source>
        <dbReference type="ARBA" id="ARBA00007812"/>
    </source>
</evidence>
<dbReference type="Gene3D" id="3.40.50.970">
    <property type="match status" value="2"/>
</dbReference>
<accession>A0ABN1FF50</accession>
<keyword evidence="10" id="KW-1185">Reference proteome</keyword>
<comment type="caution">
    <text evidence="9">The sequence shown here is derived from an EMBL/GenBank/DDBJ whole genome shotgun (WGS) entry which is preliminary data.</text>
</comment>
<dbReference type="PANTHER" id="PTHR42981:SF2">
    <property type="entry name" value="PYRUVATE DEHYDROGENASE [UBIQUINONE]"/>
    <property type="match status" value="1"/>
</dbReference>
<sequence>MGRNASGIVVDTLMAWGVDTVFGMAGDGINGVVEAMRAREGRVRFVSVRHEESAAFMAAAHAKWTGRLGCCLATTGPGGLHLLTGLYDAKMDGAPVVALTGLPYHDIAETFTQQDVPLDRVFADVAVYNARITGAAQAEAVTALACRSALAGRGVSHLSIAVDVQEQEEGADKPSPRGSAQTASANRTDGLRLPEPEAVAEAAALLNGAQRVAILAGRGALGARAELEQAAQLLGAPVAKALLGKAVLPDDHPFTTGGIGLYGTFGTHAAMAGCDALLIVGSTFPYVEYYPKPGQARCVQVDRDPQRIGLRVAADVGLVGDARATLEMLNARLRRKEDRSFLEKAQGEARRWTEALRAAEESLRTPMHPAVPVAALGRRLPPDAVLATDSGHHTGLVARHVPLRPGHDFAVSGLLASMASGLPYAIAAGLAFPDRPVFAVVGDGGLAMQLGEFATAVQHRLDLKLLVIRNGVLGQIKWEQMLFLGNPEYACEVPPIDFARAAEAMGGRGYTIDDPARADAVLDEALATEGPVIIQALVDPNEPLLPAVVSKTYKEHLSKALEAGTPGRAEIERALEREPSRSMMKG</sequence>
<dbReference type="PROSITE" id="PS00187">
    <property type="entry name" value="TPP_ENZYMES"/>
    <property type="match status" value="1"/>
</dbReference>
<evidence type="ECO:0000256" key="5">
    <source>
        <dbReference type="SAM" id="MobiDB-lite"/>
    </source>
</evidence>
<feature type="coiled-coil region" evidence="4">
    <location>
        <begin position="319"/>
        <end position="362"/>
    </location>
</feature>
<dbReference type="Pfam" id="PF02776">
    <property type="entry name" value="TPP_enzyme_N"/>
    <property type="match status" value="1"/>
</dbReference>
<protein>
    <submittedName>
        <fullName evidence="9">Thiamine pyrophosphate-binding protein</fullName>
    </submittedName>
</protein>
<dbReference type="SUPFAM" id="SSF52467">
    <property type="entry name" value="DHS-like NAD/FAD-binding domain"/>
    <property type="match status" value="1"/>
</dbReference>
<evidence type="ECO:0000256" key="3">
    <source>
        <dbReference type="RuleBase" id="RU362132"/>
    </source>
</evidence>
<evidence type="ECO:0000256" key="2">
    <source>
        <dbReference type="ARBA" id="ARBA00023052"/>
    </source>
</evidence>
<keyword evidence="2 3" id="KW-0786">Thiamine pyrophosphate</keyword>
<dbReference type="InterPro" id="IPR000399">
    <property type="entry name" value="TPP-bd_CS"/>
</dbReference>
<dbReference type="Pfam" id="PF00205">
    <property type="entry name" value="TPP_enzyme_M"/>
    <property type="match status" value="1"/>
</dbReference>
<dbReference type="EMBL" id="BAAAFZ010000046">
    <property type="protein sequence ID" value="GAA0589493.1"/>
    <property type="molecule type" value="Genomic_DNA"/>
</dbReference>
<dbReference type="Pfam" id="PF02775">
    <property type="entry name" value="TPP_enzyme_C"/>
    <property type="match status" value="1"/>
</dbReference>
<feature type="compositionally biased region" description="Polar residues" evidence="5">
    <location>
        <begin position="178"/>
        <end position="187"/>
    </location>
</feature>
<evidence type="ECO:0000259" key="7">
    <source>
        <dbReference type="Pfam" id="PF02775"/>
    </source>
</evidence>
<feature type="domain" description="Thiamine pyrophosphate enzyme central" evidence="6">
    <location>
        <begin position="199"/>
        <end position="329"/>
    </location>
</feature>
<dbReference type="InterPro" id="IPR047211">
    <property type="entry name" value="POXB-like"/>
</dbReference>
<dbReference type="Proteomes" id="UP001501588">
    <property type="component" value="Unassembled WGS sequence"/>
</dbReference>